<dbReference type="Proteomes" id="UP001215598">
    <property type="component" value="Unassembled WGS sequence"/>
</dbReference>
<dbReference type="EMBL" id="JARKIB010000119">
    <property type="protein sequence ID" value="KAJ7736882.1"/>
    <property type="molecule type" value="Genomic_DNA"/>
</dbReference>
<name>A0AAD7MYX7_9AGAR</name>
<feature type="region of interest" description="Disordered" evidence="1">
    <location>
        <begin position="251"/>
        <end position="272"/>
    </location>
</feature>
<protein>
    <submittedName>
        <fullName evidence="2">Uncharacterized protein</fullName>
    </submittedName>
</protein>
<evidence type="ECO:0000313" key="2">
    <source>
        <dbReference type="EMBL" id="KAJ7736882.1"/>
    </source>
</evidence>
<gene>
    <name evidence="2" type="ORF">B0H16DRAFT_110892</name>
</gene>
<comment type="caution">
    <text evidence="2">The sequence shown here is derived from an EMBL/GenBank/DDBJ whole genome shotgun (WGS) entry which is preliminary data.</text>
</comment>
<dbReference type="AlphaFoldDB" id="A0AAD7MYX7"/>
<accession>A0AAD7MYX7</accession>
<keyword evidence="3" id="KW-1185">Reference proteome</keyword>
<sequence length="330" mass="35824">MPDSRPFTEARPFLQDLFETGRQDIPIPASRVQSGDDAPARWDEAAAALRQNVLWKSVEQHFVMGEETSCRTAIDLVVLTAIDLAQSQMAHDGAVDDAVSTRHALSDPKQTDSNGHQVGSWVVVHQEVEVPSQPLLPGLALHGILDYLIGVVSAKQAHDAFDAGDGFLRPATLDGPLEPLEHVAGSTVASIIEAKTGIQDDMACYQAQATAQGAALCLLTERTSIINALTDGVYWKFFRVSKTPDEVLRPTKSTRARRATTSALPTEGRRTSQQLATKAAGMTTISEKKPFKVASTRFLNIFKGRDLALVLRLLTLSILETPEDFEKLAA</sequence>
<reference evidence="2" key="1">
    <citation type="submission" date="2023-03" db="EMBL/GenBank/DDBJ databases">
        <title>Massive genome expansion in bonnet fungi (Mycena s.s.) driven by repeated elements and novel gene families across ecological guilds.</title>
        <authorList>
            <consortium name="Lawrence Berkeley National Laboratory"/>
            <person name="Harder C.B."/>
            <person name="Miyauchi S."/>
            <person name="Viragh M."/>
            <person name="Kuo A."/>
            <person name="Thoen E."/>
            <person name="Andreopoulos B."/>
            <person name="Lu D."/>
            <person name="Skrede I."/>
            <person name="Drula E."/>
            <person name="Henrissat B."/>
            <person name="Morin E."/>
            <person name="Kohler A."/>
            <person name="Barry K."/>
            <person name="LaButti K."/>
            <person name="Morin E."/>
            <person name="Salamov A."/>
            <person name="Lipzen A."/>
            <person name="Mereny Z."/>
            <person name="Hegedus B."/>
            <person name="Baldrian P."/>
            <person name="Stursova M."/>
            <person name="Weitz H."/>
            <person name="Taylor A."/>
            <person name="Grigoriev I.V."/>
            <person name="Nagy L.G."/>
            <person name="Martin F."/>
            <person name="Kauserud H."/>
        </authorList>
    </citation>
    <scope>NUCLEOTIDE SEQUENCE</scope>
    <source>
        <strain evidence="2">CBHHK182m</strain>
    </source>
</reference>
<evidence type="ECO:0000256" key="1">
    <source>
        <dbReference type="SAM" id="MobiDB-lite"/>
    </source>
</evidence>
<proteinExistence type="predicted"/>
<evidence type="ECO:0000313" key="3">
    <source>
        <dbReference type="Proteomes" id="UP001215598"/>
    </source>
</evidence>
<organism evidence="2 3">
    <name type="scientific">Mycena metata</name>
    <dbReference type="NCBI Taxonomy" id="1033252"/>
    <lineage>
        <taxon>Eukaryota</taxon>
        <taxon>Fungi</taxon>
        <taxon>Dikarya</taxon>
        <taxon>Basidiomycota</taxon>
        <taxon>Agaricomycotina</taxon>
        <taxon>Agaricomycetes</taxon>
        <taxon>Agaricomycetidae</taxon>
        <taxon>Agaricales</taxon>
        <taxon>Marasmiineae</taxon>
        <taxon>Mycenaceae</taxon>
        <taxon>Mycena</taxon>
    </lineage>
</organism>